<dbReference type="STRING" id="1752398.A8M32_19835"/>
<accession>A0A1E3V8Y6</accession>
<dbReference type="AlphaFoldDB" id="A0A1E3V8Y6"/>
<dbReference type="RefSeq" id="WP_069460137.1">
    <property type="nucleotide sequence ID" value="NZ_LYBW01000061.1"/>
</dbReference>
<dbReference type="Proteomes" id="UP000094342">
    <property type="component" value="Unassembled WGS sequence"/>
</dbReference>
<name>A0A1E3V8Y6_9HYPH</name>
<keyword evidence="2" id="KW-1185">Reference proteome</keyword>
<organism evidence="1 2">
    <name type="scientific">Sinorhizobium alkalisoli</name>
    <dbReference type="NCBI Taxonomy" id="1752398"/>
    <lineage>
        <taxon>Bacteria</taxon>
        <taxon>Pseudomonadati</taxon>
        <taxon>Pseudomonadota</taxon>
        <taxon>Alphaproteobacteria</taxon>
        <taxon>Hyphomicrobiales</taxon>
        <taxon>Rhizobiaceae</taxon>
        <taxon>Sinorhizobium/Ensifer group</taxon>
        <taxon>Sinorhizobium</taxon>
    </lineage>
</organism>
<dbReference type="SUPFAM" id="SSF53795">
    <property type="entry name" value="PEP carboxykinase-like"/>
    <property type="match status" value="1"/>
</dbReference>
<evidence type="ECO:0000313" key="1">
    <source>
        <dbReference type="EMBL" id="ODR89571.1"/>
    </source>
</evidence>
<proteinExistence type="predicted"/>
<dbReference type="InterPro" id="IPR027417">
    <property type="entry name" value="P-loop_NTPase"/>
</dbReference>
<comment type="caution">
    <text evidence="1">The sequence shown here is derived from an EMBL/GenBank/DDBJ whole genome shotgun (WGS) entry which is preliminary data.</text>
</comment>
<sequence length="386" mass="41908">MIPQEAIERNAVPVPADHVQPGLVTQAQLVRLHGQNILFSASQRAIFALSETAADIWLALQEGAPPESIPRRILRGRLGPVSAKEHVRAALDEWERLGLIRPPAPSISTCPDNRLSQTLAVAGRAIRIVYPAAHAFPAITVFSHLEVQQEKANTLFELVDHGDRIHLFRDGEWLRTCVPEEIATVLKGELLAEALKHGTYELALHAAALSRSERLVLLCGDPGAGKTTLTLALAHAGFGFVSDDVTLLNADGQGVGLPFAAAVKSGAWPLLGQHYPNLYTKPVFRRPDRKRVRYVVPKEFSLGSLSPRPIDWVLLLHRDSTSSSHLAPVDPVGALRGLLNGAFAPGRELSSSAFDVLTQVIGSARICRLTYSRLKDAVELIEGACR</sequence>
<dbReference type="EMBL" id="LYBW01000061">
    <property type="protein sequence ID" value="ODR89571.1"/>
    <property type="molecule type" value="Genomic_DNA"/>
</dbReference>
<evidence type="ECO:0000313" key="2">
    <source>
        <dbReference type="Proteomes" id="UP000094342"/>
    </source>
</evidence>
<gene>
    <name evidence="1" type="ORF">A8M32_19835</name>
</gene>
<reference evidence="2" key="1">
    <citation type="submission" date="2016-05" db="EMBL/GenBank/DDBJ databases">
        <authorList>
            <person name="Li Y."/>
        </authorList>
    </citation>
    <scope>NUCLEOTIDE SEQUENCE [LARGE SCALE GENOMIC DNA]</scope>
    <source>
        <strain evidence="2">YIC4027</strain>
    </source>
</reference>
<protein>
    <submittedName>
        <fullName evidence="1">Aldolase</fullName>
    </submittedName>
</protein>
<dbReference type="Gene3D" id="3.40.50.300">
    <property type="entry name" value="P-loop containing nucleotide triphosphate hydrolases"/>
    <property type="match status" value="1"/>
</dbReference>